<keyword evidence="10" id="KW-0378">Hydrolase</keyword>
<dbReference type="FunFam" id="3.40.50.10140:FF:000002">
    <property type="entry name" value="Interleukin 1 receptor accessory protein"/>
    <property type="match status" value="1"/>
</dbReference>
<dbReference type="FunFam" id="2.60.40.10:FF:000188">
    <property type="entry name" value="Interleukin-1 receptor accessory protein-like 1"/>
    <property type="match status" value="1"/>
</dbReference>
<keyword evidence="6" id="KW-0964">Secreted</keyword>
<dbReference type="GO" id="GO:0032729">
    <property type="term" value="P:positive regulation of type II interferon production"/>
    <property type="evidence" value="ECO:0007669"/>
    <property type="project" value="TreeGrafter"/>
</dbReference>
<keyword evidence="8 20" id="KW-0732">Signal</keyword>
<feature type="domain" description="Ig-like" evidence="22">
    <location>
        <begin position="147"/>
        <end position="219"/>
    </location>
</feature>
<dbReference type="GO" id="GO:0042007">
    <property type="term" value="F:interleukin-18 binding"/>
    <property type="evidence" value="ECO:0007669"/>
    <property type="project" value="TreeGrafter"/>
</dbReference>
<dbReference type="EMBL" id="JAPFRF010000010">
    <property type="protein sequence ID" value="KAJ7319719.1"/>
    <property type="molecule type" value="Genomic_DNA"/>
</dbReference>
<feature type="domain" description="Ig-like" evidence="22">
    <location>
        <begin position="1024"/>
        <end position="1116"/>
    </location>
</feature>
<dbReference type="InterPro" id="IPR041416">
    <property type="entry name" value="IL-1RAcP-like_ig"/>
</dbReference>
<keyword evidence="24" id="KW-1185">Reference proteome</keyword>
<keyword evidence="11 19" id="KW-1133">Transmembrane helix</keyword>
<dbReference type="SMART" id="SM00409">
    <property type="entry name" value="IG"/>
    <property type="match status" value="7"/>
</dbReference>
<evidence type="ECO:0000256" key="5">
    <source>
        <dbReference type="ARBA" id="ARBA00022475"/>
    </source>
</evidence>
<comment type="caution">
    <text evidence="23">The sequence shown here is derived from an EMBL/GenBank/DDBJ whole genome shotgun (WGS) entry which is preliminary data.</text>
</comment>
<proteinExistence type="inferred from homology"/>
<reference evidence="23" key="1">
    <citation type="journal article" date="2023" name="DNA Res.">
        <title>Chromosome-level genome assembly of Phrynocephalus forsythii using third-generation DNA sequencing and Hi-C analysis.</title>
        <authorList>
            <person name="Qi Y."/>
            <person name="Zhao W."/>
            <person name="Zhao Y."/>
            <person name="Niu C."/>
            <person name="Cao S."/>
            <person name="Zhang Y."/>
        </authorList>
    </citation>
    <scope>NUCLEOTIDE SEQUENCE</scope>
    <source>
        <tissue evidence="23">Muscle</tissue>
    </source>
</reference>
<keyword evidence="16" id="KW-0325">Glycoprotein</keyword>
<feature type="transmembrane region" description="Helical" evidence="19">
    <location>
        <begin position="596"/>
        <end position="618"/>
    </location>
</feature>
<evidence type="ECO:0000259" key="22">
    <source>
        <dbReference type="PROSITE" id="PS50835"/>
    </source>
</evidence>
<sequence>MSTLAITCTVMLSFFTMLKSDKCTVQEEDVSWKRAEEGLPVGIYCGLYSMPSLQLANYSIHWYINGSEMIINKQNSSRIRQDDYMLWLLPALYQDSGSYACVARYRNSTQCYKSIVHVEVFSSSGALCFNKKLYHNQTIPVSTNSKLVCHYLGASGEVDDFSIYWYKDCKLLQSGRFVPFGEELLIKNVREDDKGKYQCRGSYSYLGHKYNFSRSILVSVTGNEWKRTEILYPRNNTIEAELGSNVFTQCNVSSFRNTFISISWRVNYTLVDFLFKGRIQEGIQKDYIVNGAWLSVVSLNITKLERADYNQWFVCHAGEVAAYISIQPPTKNFTGLAALVLLILIPILICLLLKMEIVLWYRKTCRSFCCKNDGKIYDAYVLYPKSDTPNHFALKVLPEVLEKQCGYNLFILGRNDLPGKGLPVFGPIHPVPLPKFGIMAAITQHEDFPWGKKAHGQASGGLHRNNYNCNISKNVFWTAVCFAVDDLWRCQDSRTVSLSRSSVELYSTRNCVRIVNQSEEEWYIKELKAEDTGKYTCVASFLHAQKIYNSTYTIRLTVKDAEEVTRSELLGSDHQVYKTEIEPNPDLPLHTFTTGILVAILFSFAAVVSVILCAVFRVDLVLLYRDITGKDETLGDIYKRSSTITEGEDGKVYDAFVSYLKESTPMCDEERKFVLDTLPKTLEEHFGYKLCIFERDILSGGAVVDDVQSFIDRSRRLIIVLSQNHTSDNVMVELEVGLHKALVERKIKVILIEHAPIQNFDFLPKSLELLSCHQVLKWKEEKSRPLNSKFWKKLRWMMPAKPCLRNKAAVSRPVHSATECERLWSCLYPKAWIQLAGGSQLAHALLLPSQVEAVQESLTLSPRLVSDKSQDLSPCHGRKTICFHSGFAGSALDNPGLEKFFVRWMGFLEIQIAHKCSAVKRNYKRTEHWKCLHKHLDSKYRAISNQKFVLSCDLPFEDPTFIFNSSHFSEDQMQWLWRPNNGEVKTLLRNATTNPAFQGNALWFNPITTQHSGTYICTNREKSPRCVNMFIVVQTETMANCSFNSMSPRYLLVKQGASIACPGKECYRDFPHSSVKWYKNGKKIKLQKIKRPSLQFQHDKIILRSVYAQDHGIYVCDYLLTDNNTQWKMRTVLNVTIITKDTVNPPKVLYPSNVTTLEVEVGQPLEFECKAQFGFELNTSSSIQWYRETSKRKLLVQRKWVHPNGLEGQTFRDIFNLTNVNDEDLNSRFICLAQNAVGNSTGIFKLRRKTGKALYLLLTLCCIIVALFGVVLAGMLAYWHWIDLVLFYRYYMAKDETVGDCKEYDAFVSYAKPVSPEAHHALYEEEQFALEFLPQVLENEYGYKLCLMERNILAGGGNILYGCTH</sequence>
<evidence type="ECO:0000256" key="17">
    <source>
        <dbReference type="ARBA" id="ARBA00023198"/>
    </source>
</evidence>
<comment type="subcellular location">
    <subcellularLocation>
        <location evidence="1">Cell membrane</location>
    </subcellularLocation>
    <subcellularLocation>
        <location evidence="2">Membrane</location>
        <topology evidence="2">Single-pass type I membrane protein</topology>
    </subcellularLocation>
    <subcellularLocation>
        <location evidence="3">Secreted</location>
    </subcellularLocation>
</comment>
<evidence type="ECO:0000256" key="20">
    <source>
        <dbReference type="SAM" id="SignalP"/>
    </source>
</evidence>
<dbReference type="InterPro" id="IPR015621">
    <property type="entry name" value="IL-1_rcpt_fam"/>
</dbReference>
<feature type="chain" id="PRO_5040285050" evidence="20">
    <location>
        <begin position="21"/>
        <end position="1365"/>
    </location>
</feature>
<dbReference type="SUPFAM" id="SSF52200">
    <property type="entry name" value="Toll/Interleukin receptor TIR domain"/>
    <property type="match status" value="3"/>
</dbReference>
<dbReference type="SMART" id="SM00255">
    <property type="entry name" value="TIR"/>
    <property type="match status" value="1"/>
</dbReference>
<dbReference type="InterPro" id="IPR035897">
    <property type="entry name" value="Toll_tir_struct_dom_sf"/>
</dbReference>
<evidence type="ECO:0000256" key="12">
    <source>
        <dbReference type="ARBA" id="ARBA00023027"/>
    </source>
</evidence>
<dbReference type="InterPro" id="IPR007110">
    <property type="entry name" value="Ig-like_dom"/>
</dbReference>
<keyword evidence="13 19" id="KW-0472">Membrane</keyword>
<evidence type="ECO:0000256" key="14">
    <source>
        <dbReference type="ARBA" id="ARBA00023157"/>
    </source>
</evidence>
<feature type="domain" description="Ig-like" evidence="22">
    <location>
        <begin position="35"/>
        <end position="116"/>
    </location>
</feature>
<evidence type="ECO:0000256" key="1">
    <source>
        <dbReference type="ARBA" id="ARBA00004236"/>
    </source>
</evidence>
<evidence type="ECO:0000256" key="4">
    <source>
        <dbReference type="ARBA" id="ARBA00009752"/>
    </source>
</evidence>
<feature type="domain" description="TIR" evidence="21">
    <location>
        <begin position="1302"/>
        <end position="1365"/>
    </location>
</feature>
<name>A0A9Q1AXS5_9SAUR</name>
<dbReference type="PROSITE" id="PS50835">
    <property type="entry name" value="IG_LIKE"/>
    <property type="match status" value="4"/>
</dbReference>
<dbReference type="InterPro" id="IPR000157">
    <property type="entry name" value="TIR_dom"/>
</dbReference>
<dbReference type="PANTHER" id="PTHR11890">
    <property type="entry name" value="INTERLEUKIN-1 RECEPTOR FAMILY MEMBER"/>
    <property type="match status" value="1"/>
</dbReference>
<evidence type="ECO:0000313" key="24">
    <source>
        <dbReference type="Proteomes" id="UP001142489"/>
    </source>
</evidence>
<evidence type="ECO:0000256" key="19">
    <source>
        <dbReference type="SAM" id="Phobius"/>
    </source>
</evidence>
<evidence type="ECO:0000256" key="6">
    <source>
        <dbReference type="ARBA" id="ARBA00022525"/>
    </source>
</evidence>
<dbReference type="PRINTS" id="PR01536">
    <property type="entry name" value="INTRLKN1R12F"/>
</dbReference>
<evidence type="ECO:0000256" key="10">
    <source>
        <dbReference type="ARBA" id="ARBA00022801"/>
    </source>
</evidence>
<dbReference type="InterPro" id="IPR003599">
    <property type="entry name" value="Ig_sub"/>
</dbReference>
<gene>
    <name evidence="23" type="ORF">JRQ81_019230</name>
</gene>
<dbReference type="OrthoDB" id="6019866at2759"/>
<dbReference type="Proteomes" id="UP001142489">
    <property type="component" value="Unassembled WGS sequence"/>
</dbReference>
<dbReference type="GO" id="GO:0005576">
    <property type="term" value="C:extracellular region"/>
    <property type="evidence" value="ECO:0007669"/>
    <property type="project" value="UniProtKB-SubCell"/>
</dbReference>
<evidence type="ECO:0000256" key="16">
    <source>
        <dbReference type="ARBA" id="ARBA00023180"/>
    </source>
</evidence>
<evidence type="ECO:0000256" key="2">
    <source>
        <dbReference type="ARBA" id="ARBA00004479"/>
    </source>
</evidence>
<feature type="domain" description="TIR" evidence="21">
    <location>
        <begin position="651"/>
        <end position="798"/>
    </location>
</feature>
<dbReference type="InterPro" id="IPR036179">
    <property type="entry name" value="Ig-like_dom_sf"/>
</dbReference>
<dbReference type="InterPro" id="IPR004074">
    <property type="entry name" value="IL-1_rcpt_I/II-typ"/>
</dbReference>
<evidence type="ECO:0000259" key="21">
    <source>
        <dbReference type="PROSITE" id="PS50104"/>
    </source>
</evidence>
<feature type="signal peptide" evidence="20">
    <location>
        <begin position="1"/>
        <end position="20"/>
    </location>
</feature>
<evidence type="ECO:0000256" key="3">
    <source>
        <dbReference type="ARBA" id="ARBA00004613"/>
    </source>
</evidence>
<keyword evidence="12" id="KW-0520">NAD</keyword>
<keyword evidence="5" id="KW-1003">Cell membrane</keyword>
<dbReference type="InterPro" id="IPR013783">
    <property type="entry name" value="Ig-like_fold"/>
</dbReference>
<evidence type="ECO:0000313" key="23">
    <source>
        <dbReference type="EMBL" id="KAJ7319719.1"/>
    </source>
</evidence>
<keyword evidence="7 19" id="KW-0812">Transmembrane</keyword>
<dbReference type="PROSITE" id="PS50104">
    <property type="entry name" value="TIR"/>
    <property type="match status" value="2"/>
</dbReference>
<evidence type="ECO:0000256" key="8">
    <source>
        <dbReference type="ARBA" id="ARBA00022729"/>
    </source>
</evidence>
<dbReference type="FunFam" id="2.60.40.10:FF:001504">
    <property type="entry name" value="Interleukin 18 receptor accessory protein"/>
    <property type="match status" value="1"/>
</dbReference>
<dbReference type="GO" id="GO:0004908">
    <property type="term" value="F:interleukin-1 receptor activity"/>
    <property type="evidence" value="ECO:0007669"/>
    <property type="project" value="InterPro"/>
</dbReference>
<keyword evidence="17" id="KW-0395">Inflammatory response</keyword>
<evidence type="ECO:0000256" key="9">
    <source>
        <dbReference type="ARBA" id="ARBA00022737"/>
    </source>
</evidence>
<dbReference type="GO" id="GO:0005886">
    <property type="term" value="C:plasma membrane"/>
    <property type="evidence" value="ECO:0007669"/>
    <property type="project" value="UniProtKB-SubCell"/>
</dbReference>
<dbReference type="GO" id="GO:0042008">
    <property type="term" value="F:interleukin-18 receptor activity"/>
    <property type="evidence" value="ECO:0007669"/>
    <property type="project" value="TreeGrafter"/>
</dbReference>
<protein>
    <submittedName>
        <fullName evidence="23">Uncharacterized protein</fullName>
    </submittedName>
</protein>
<evidence type="ECO:0000256" key="13">
    <source>
        <dbReference type="ARBA" id="ARBA00023136"/>
    </source>
</evidence>
<dbReference type="Gene3D" id="3.40.50.10140">
    <property type="entry name" value="Toll/interleukin-1 receptor homology (TIR) domain"/>
    <property type="match status" value="3"/>
</dbReference>
<dbReference type="PRINTS" id="PR01537">
    <property type="entry name" value="INTRLKN1R1F"/>
</dbReference>
<dbReference type="Pfam" id="PF01582">
    <property type="entry name" value="TIR"/>
    <property type="match status" value="1"/>
</dbReference>
<dbReference type="GO" id="GO:0016787">
    <property type="term" value="F:hydrolase activity"/>
    <property type="evidence" value="ECO:0007669"/>
    <property type="project" value="UniProtKB-KW"/>
</dbReference>
<feature type="domain" description="Ig-like" evidence="22">
    <location>
        <begin position="1146"/>
        <end position="1250"/>
    </location>
</feature>
<evidence type="ECO:0000256" key="15">
    <source>
        <dbReference type="ARBA" id="ARBA00023170"/>
    </source>
</evidence>
<accession>A0A9Q1AXS5</accession>
<feature type="transmembrane region" description="Helical" evidence="19">
    <location>
        <begin position="333"/>
        <end position="353"/>
    </location>
</feature>
<keyword evidence="9" id="KW-0677">Repeat</keyword>
<dbReference type="GO" id="GO:0006954">
    <property type="term" value="P:inflammatory response"/>
    <property type="evidence" value="ECO:0007669"/>
    <property type="project" value="UniProtKB-KW"/>
</dbReference>
<dbReference type="Gene3D" id="2.60.40.10">
    <property type="entry name" value="Immunoglobulins"/>
    <property type="match status" value="7"/>
</dbReference>
<evidence type="ECO:0000256" key="18">
    <source>
        <dbReference type="ARBA" id="ARBA00023319"/>
    </source>
</evidence>
<dbReference type="PANTHER" id="PTHR11890:SF23">
    <property type="entry name" value="INTERLEUKIN-18 RECEPTOR ACCESSORY PROTEIN"/>
    <property type="match status" value="1"/>
</dbReference>
<dbReference type="FunFam" id="2.60.40.10:FF:000284">
    <property type="entry name" value="interleukin-1 receptor accessory protein-like 1"/>
    <property type="match status" value="1"/>
</dbReference>
<dbReference type="SUPFAM" id="SSF48726">
    <property type="entry name" value="Immunoglobulin"/>
    <property type="match status" value="4"/>
</dbReference>
<keyword evidence="18" id="KW-0393">Immunoglobulin domain</keyword>
<feature type="transmembrane region" description="Helical" evidence="19">
    <location>
        <begin position="1253"/>
        <end position="1279"/>
    </location>
</feature>
<dbReference type="Pfam" id="PF18452">
    <property type="entry name" value="Ig_6"/>
    <property type="match status" value="1"/>
</dbReference>
<organism evidence="23 24">
    <name type="scientific">Phrynocephalus forsythii</name>
    <dbReference type="NCBI Taxonomy" id="171643"/>
    <lineage>
        <taxon>Eukaryota</taxon>
        <taxon>Metazoa</taxon>
        <taxon>Chordata</taxon>
        <taxon>Craniata</taxon>
        <taxon>Vertebrata</taxon>
        <taxon>Euteleostomi</taxon>
        <taxon>Lepidosauria</taxon>
        <taxon>Squamata</taxon>
        <taxon>Bifurcata</taxon>
        <taxon>Unidentata</taxon>
        <taxon>Episquamata</taxon>
        <taxon>Toxicofera</taxon>
        <taxon>Iguania</taxon>
        <taxon>Acrodonta</taxon>
        <taxon>Agamidae</taxon>
        <taxon>Agaminae</taxon>
        <taxon>Phrynocephalus</taxon>
    </lineage>
</organism>
<evidence type="ECO:0000256" key="7">
    <source>
        <dbReference type="ARBA" id="ARBA00022692"/>
    </source>
</evidence>
<keyword evidence="15" id="KW-0675">Receptor</keyword>
<keyword evidence="14" id="KW-1015">Disulfide bond</keyword>
<dbReference type="Pfam" id="PF13895">
    <property type="entry name" value="Ig_2"/>
    <property type="match status" value="1"/>
</dbReference>
<comment type="similarity">
    <text evidence="4">Belongs to the interleukin-1 receptor family.</text>
</comment>
<evidence type="ECO:0000256" key="11">
    <source>
        <dbReference type="ARBA" id="ARBA00022989"/>
    </source>
</evidence>